<accession>A0ABP0HL75</accession>
<keyword evidence="1" id="KW-0812">Transmembrane</keyword>
<evidence type="ECO:0000259" key="2">
    <source>
        <dbReference type="PROSITE" id="PS51340"/>
    </source>
</evidence>
<feature type="transmembrane region" description="Helical" evidence="1">
    <location>
        <begin position="169"/>
        <end position="190"/>
    </location>
</feature>
<keyword evidence="1" id="KW-0472">Membrane</keyword>
<gene>
    <name evidence="3" type="ORF">CCMP2556_LOCUS1460</name>
    <name evidence="4" type="ORF">CCMP2556_LOCUS2267</name>
</gene>
<feature type="domain" description="MOSC" evidence="2">
    <location>
        <begin position="620"/>
        <end position="762"/>
    </location>
</feature>
<feature type="transmembrane region" description="Helical" evidence="1">
    <location>
        <begin position="27"/>
        <end position="47"/>
    </location>
</feature>
<dbReference type="PROSITE" id="PS51340">
    <property type="entry name" value="MOSC"/>
    <property type="match status" value="1"/>
</dbReference>
<feature type="transmembrane region" description="Helical" evidence="1">
    <location>
        <begin position="108"/>
        <end position="128"/>
    </location>
</feature>
<evidence type="ECO:0000256" key="1">
    <source>
        <dbReference type="SAM" id="Phobius"/>
    </source>
</evidence>
<comment type="caution">
    <text evidence="4">The sequence shown here is derived from an EMBL/GenBank/DDBJ whole genome shotgun (WGS) entry which is preliminary data.</text>
</comment>
<keyword evidence="5" id="KW-1185">Reference proteome</keyword>
<proteinExistence type="predicted"/>
<evidence type="ECO:0000313" key="3">
    <source>
        <dbReference type="EMBL" id="CAK8988936.1"/>
    </source>
</evidence>
<evidence type="ECO:0000313" key="5">
    <source>
        <dbReference type="Proteomes" id="UP001642484"/>
    </source>
</evidence>
<dbReference type="Pfam" id="PF03476">
    <property type="entry name" value="MOSC_N"/>
    <property type="match status" value="1"/>
</dbReference>
<dbReference type="SUPFAM" id="SSF141673">
    <property type="entry name" value="MOSC N-terminal domain-like"/>
    <property type="match status" value="1"/>
</dbReference>
<dbReference type="InterPro" id="IPR011037">
    <property type="entry name" value="Pyrv_Knase-like_insert_dom_sf"/>
</dbReference>
<dbReference type="Proteomes" id="UP001642484">
    <property type="component" value="Unassembled WGS sequence"/>
</dbReference>
<dbReference type="SUPFAM" id="SSF50800">
    <property type="entry name" value="PK beta-barrel domain-like"/>
    <property type="match status" value="1"/>
</dbReference>
<dbReference type="EMBL" id="CAXAMN010000481">
    <property type="protein sequence ID" value="CAK8988936.1"/>
    <property type="molecule type" value="Genomic_DNA"/>
</dbReference>
<dbReference type="PANTHER" id="PTHR14237:SF19">
    <property type="entry name" value="MITOCHONDRIAL AMIDOXIME REDUCING COMPONENT 1"/>
    <property type="match status" value="1"/>
</dbReference>
<evidence type="ECO:0000313" key="4">
    <source>
        <dbReference type="EMBL" id="CAK8990973.1"/>
    </source>
</evidence>
<sequence length="763" mass="83981">MAGIPLGSFPSFTALDEATQEERWQRFIQVACVCSVLLAVTLAFVLARTHCCGPPKEDSGEEEGRFGLYGATDMRFVVYHSLLVVAVFSAALYSGLTGRVSLRTGLDYEIYVCVMVEVLVSTTVSAVFKKVGLLKALMMVAPFSARFDLLRDATIVAVFIQVGNEQSSIWPLLAAAVVPLMNLLSFLVVLEDRADFVELRDSFWAKTAAPRPWLKDQGRILQAADASDAEWSPMLEEGQTEPSDKEMPYQHRFLLYMGDATSHAKQVKSFYEQIPQASISTAVLLTVGKDSLALVFGAGSAWLQAGVIYLVRPYVLCLQANRGLSWKGTCSRDFDRARSCAFWSQHGLAALAFVTLDEENSPAVRQAALDAFNDEVNKHPVDRYRDLRAYVFQGLVTMEAVEIIEHFPAEVMSEEDSLTVAAGKAKKWQLLASILKRCKKANVNFMEINQEILHNKLLPYLKDRFELEIDRKEPPSLVEDQDVHGHESRRALGEFAPGVTLQSLHRYPVKSCLGEELSEVELHQDGILFDRTYVVAARGRALTQREAPQLGALAARIQDGTLQMATEELEDILEVPLGGVAGASPEAGDASANLFGAEVSGKDQGDLAATWLSRALGGSPRLLRRVQSCRRSAAGRHWADIAPLLVISTASLNALSESAQRAISMDRFRPNLVVHGSEAHEEDLWREIQIGHLRFQRLGPCGRCSIVEVAQGIGRRDELSVYGALVAYRGQAVFGQYYRPLLSDDSSDSQKALKAGSEVKVLA</sequence>
<reference evidence="4 5" key="1">
    <citation type="submission" date="2024-02" db="EMBL/GenBank/DDBJ databases">
        <authorList>
            <person name="Chen Y."/>
            <person name="Shah S."/>
            <person name="Dougan E. K."/>
            <person name="Thang M."/>
            <person name="Chan C."/>
        </authorList>
    </citation>
    <scope>NUCLEOTIDE SEQUENCE [LARGE SCALE GENOMIC DNA]</scope>
</reference>
<feature type="transmembrane region" description="Helical" evidence="1">
    <location>
        <begin position="76"/>
        <end position="96"/>
    </location>
</feature>
<dbReference type="EMBL" id="CAXAMN010000836">
    <property type="protein sequence ID" value="CAK8990973.1"/>
    <property type="molecule type" value="Genomic_DNA"/>
</dbReference>
<keyword evidence="1" id="KW-1133">Transmembrane helix</keyword>
<dbReference type="InterPro" id="IPR005302">
    <property type="entry name" value="MoCF_Sase_C"/>
</dbReference>
<dbReference type="PANTHER" id="PTHR14237">
    <property type="entry name" value="MOLYBDOPTERIN COFACTOR SULFURASE MOSC"/>
    <property type="match status" value="1"/>
</dbReference>
<dbReference type="InterPro" id="IPR005303">
    <property type="entry name" value="MOCOS_middle"/>
</dbReference>
<dbReference type="Pfam" id="PF03473">
    <property type="entry name" value="MOSC"/>
    <property type="match status" value="1"/>
</dbReference>
<protein>
    <recommendedName>
        <fullName evidence="2">MOSC domain-containing protein</fullName>
    </recommendedName>
</protein>
<organism evidence="4 5">
    <name type="scientific">Durusdinium trenchii</name>
    <dbReference type="NCBI Taxonomy" id="1381693"/>
    <lineage>
        <taxon>Eukaryota</taxon>
        <taxon>Sar</taxon>
        <taxon>Alveolata</taxon>
        <taxon>Dinophyceae</taxon>
        <taxon>Suessiales</taxon>
        <taxon>Symbiodiniaceae</taxon>
        <taxon>Durusdinium</taxon>
    </lineage>
</organism>
<name>A0ABP0HL75_9DINO</name>